<evidence type="ECO:0000256" key="1">
    <source>
        <dbReference type="ARBA" id="ARBA00004127"/>
    </source>
</evidence>
<dbReference type="InterPro" id="IPR006694">
    <property type="entry name" value="Fatty_acid_hydroxylase"/>
</dbReference>
<protein>
    <submittedName>
        <fullName evidence="9">Sterol desaturase family protein</fullName>
    </submittedName>
</protein>
<feature type="domain" description="Fatty acid hydroxylase" evidence="8">
    <location>
        <begin position="84"/>
        <end position="219"/>
    </location>
</feature>
<gene>
    <name evidence="9" type="ORF">PH603_09385</name>
</gene>
<evidence type="ECO:0000256" key="5">
    <source>
        <dbReference type="ARBA" id="ARBA00023098"/>
    </source>
</evidence>
<feature type="transmembrane region" description="Helical" evidence="7">
    <location>
        <begin position="41"/>
        <end position="67"/>
    </location>
</feature>
<sequence>MPLDLPKPTDLAVPGFIVLMLAEMIYGRMSGRAVYEGKDTLTSLLMGTGSVVAGLIPAGLGYGAAYYIWNEWRLFDLGYAWWVFVVAFVLDDLAYYWVHRFGHRMRWMWAAHVIHHSSQHYNLSTALRQTWTGKLTPGFLFALPLAFVGFEPAIIAFVSGINLIYQFWIHTEAIDKCPRWFEAVMNTPSHHRVHHATNPDYLDANYAGVFIIWDKMFGTFIPEDKAGNPCRYGLVHDLGTFNPLRVAVHEWVGIARDMWHAKGLKNKLMFLVGPPGWTPDGSRMTSDMIKEDWKRRQAVKGTEPADIAAE</sequence>
<feature type="transmembrane region" description="Helical" evidence="7">
    <location>
        <begin position="138"/>
        <end position="168"/>
    </location>
</feature>
<dbReference type="PANTHER" id="PTHR21624:SF1">
    <property type="entry name" value="ALKYLGLYCEROL MONOOXYGENASE"/>
    <property type="match status" value="1"/>
</dbReference>
<evidence type="ECO:0000256" key="7">
    <source>
        <dbReference type="SAM" id="Phobius"/>
    </source>
</evidence>
<feature type="transmembrane region" description="Helical" evidence="7">
    <location>
        <begin position="79"/>
        <end position="98"/>
    </location>
</feature>
<dbReference type="InterPro" id="IPR051689">
    <property type="entry name" value="Sterol_desaturase/TMEM195"/>
</dbReference>
<evidence type="ECO:0000256" key="2">
    <source>
        <dbReference type="ARBA" id="ARBA00022692"/>
    </source>
</evidence>
<dbReference type="GO" id="GO:0012505">
    <property type="term" value="C:endomembrane system"/>
    <property type="evidence" value="ECO:0007669"/>
    <property type="project" value="UniProtKB-SubCell"/>
</dbReference>
<feature type="transmembrane region" description="Helical" evidence="7">
    <location>
        <begin position="12"/>
        <end position="29"/>
    </location>
</feature>
<evidence type="ECO:0000256" key="6">
    <source>
        <dbReference type="ARBA" id="ARBA00023136"/>
    </source>
</evidence>
<organism evidence="9 10">
    <name type="scientific">Gimibacter soli</name>
    <dbReference type="NCBI Taxonomy" id="3024400"/>
    <lineage>
        <taxon>Bacteria</taxon>
        <taxon>Pseudomonadati</taxon>
        <taxon>Pseudomonadota</taxon>
        <taxon>Alphaproteobacteria</taxon>
        <taxon>Kordiimonadales</taxon>
        <taxon>Temperatibacteraceae</taxon>
        <taxon>Gimibacter</taxon>
    </lineage>
</organism>
<dbReference type="Proteomes" id="UP001217500">
    <property type="component" value="Chromosome"/>
</dbReference>
<keyword evidence="2 7" id="KW-0812">Transmembrane</keyword>
<dbReference type="AlphaFoldDB" id="A0AAE9XPV9"/>
<dbReference type="KEGG" id="gso:PH603_09385"/>
<evidence type="ECO:0000256" key="4">
    <source>
        <dbReference type="ARBA" id="ARBA00023002"/>
    </source>
</evidence>
<keyword evidence="4" id="KW-0560">Oxidoreductase</keyword>
<dbReference type="RefSeq" id="WP_289502141.1">
    <property type="nucleotide sequence ID" value="NZ_CP116805.1"/>
</dbReference>
<evidence type="ECO:0000256" key="3">
    <source>
        <dbReference type="ARBA" id="ARBA00022989"/>
    </source>
</evidence>
<evidence type="ECO:0000259" key="8">
    <source>
        <dbReference type="Pfam" id="PF04116"/>
    </source>
</evidence>
<comment type="subcellular location">
    <subcellularLocation>
        <location evidence="1">Endomembrane system</location>
        <topology evidence="1">Multi-pass membrane protein</topology>
    </subcellularLocation>
</comment>
<dbReference type="Pfam" id="PF04116">
    <property type="entry name" value="FA_hydroxylase"/>
    <property type="match status" value="1"/>
</dbReference>
<keyword evidence="10" id="KW-1185">Reference proteome</keyword>
<keyword evidence="6 7" id="KW-0472">Membrane</keyword>
<dbReference type="GO" id="GO:0050479">
    <property type="term" value="F:glyceryl-ether monooxygenase activity"/>
    <property type="evidence" value="ECO:0007669"/>
    <property type="project" value="TreeGrafter"/>
</dbReference>
<keyword evidence="5" id="KW-0443">Lipid metabolism</keyword>
<dbReference type="GO" id="GO:0008610">
    <property type="term" value="P:lipid biosynthetic process"/>
    <property type="evidence" value="ECO:0007669"/>
    <property type="project" value="InterPro"/>
</dbReference>
<accession>A0AAE9XPV9</accession>
<name>A0AAE9XPV9_9PROT</name>
<evidence type="ECO:0000313" key="10">
    <source>
        <dbReference type="Proteomes" id="UP001217500"/>
    </source>
</evidence>
<proteinExistence type="predicted"/>
<reference evidence="9" key="1">
    <citation type="submission" date="2023-01" db="EMBL/GenBank/DDBJ databases">
        <title>The genome sequence of Kordiimonadaceae bacterium 6D33.</title>
        <authorList>
            <person name="Liu Y."/>
        </authorList>
    </citation>
    <scope>NUCLEOTIDE SEQUENCE</scope>
    <source>
        <strain evidence="9">6D33</strain>
    </source>
</reference>
<dbReference type="PANTHER" id="PTHR21624">
    <property type="entry name" value="STEROL DESATURASE-RELATED PROTEIN"/>
    <property type="match status" value="1"/>
</dbReference>
<keyword evidence="3 7" id="KW-1133">Transmembrane helix</keyword>
<dbReference type="EMBL" id="CP116805">
    <property type="protein sequence ID" value="WCL52750.1"/>
    <property type="molecule type" value="Genomic_DNA"/>
</dbReference>
<dbReference type="GO" id="GO:0005506">
    <property type="term" value="F:iron ion binding"/>
    <property type="evidence" value="ECO:0007669"/>
    <property type="project" value="InterPro"/>
</dbReference>
<evidence type="ECO:0000313" key="9">
    <source>
        <dbReference type="EMBL" id="WCL52750.1"/>
    </source>
</evidence>
<dbReference type="GO" id="GO:0006643">
    <property type="term" value="P:membrane lipid metabolic process"/>
    <property type="evidence" value="ECO:0007669"/>
    <property type="project" value="TreeGrafter"/>
</dbReference>
<dbReference type="GO" id="GO:0016020">
    <property type="term" value="C:membrane"/>
    <property type="evidence" value="ECO:0007669"/>
    <property type="project" value="GOC"/>
</dbReference>